<dbReference type="GO" id="GO:0016787">
    <property type="term" value="F:hydrolase activity"/>
    <property type="evidence" value="ECO:0007669"/>
    <property type="project" value="UniProtKB-KW"/>
</dbReference>
<dbReference type="PANTHER" id="PTHR43139:SF52">
    <property type="entry name" value="SI:DKEY-122A22.2"/>
    <property type="match status" value="1"/>
</dbReference>
<dbReference type="Proteomes" id="UP001207742">
    <property type="component" value="Unassembled WGS sequence"/>
</dbReference>
<protein>
    <submittedName>
        <fullName evidence="2">Alpha/beta hydrolase</fullName>
    </submittedName>
</protein>
<dbReference type="InterPro" id="IPR000073">
    <property type="entry name" value="AB_hydrolase_1"/>
</dbReference>
<accession>A0ABT3IUD1</accession>
<organism evidence="2 3">
    <name type="scientific">Chitinophaga nivalis</name>
    <dbReference type="NCBI Taxonomy" id="2991709"/>
    <lineage>
        <taxon>Bacteria</taxon>
        <taxon>Pseudomonadati</taxon>
        <taxon>Bacteroidota</taxon>
        <taxon>Chitinophagia</taxon>
        <taxon>Chitinophagales</taxon>
        <taxon>Chitinophagaceae</taxon>
        <taxon>Chitinophaga</taxon>
    </lineage>
</organism>
<dbReference type="Gene3D" id="3.40.50.1820">
    <property type="entry name" value="alpha/beta hydrolase"/>
    <property type="match status" value="1"/>
</dbReference>
<dbReference type="InterPro" id="IPR029058">
    <property type="entry name" value="AB_hydrolase_fold"/>
</dbReference>
<keyword evidence="2" id="KW-0378">Hydrolase</keyword>
<gene>
    <name evidence="2" type="ORF">OL497_25760</name>
</gene>
<evidence type="ECO:0000313" key="2">
    <source>
        <dbReference type="EMBL" id="MCW3487330.1"/>
    </source>
</evidence>
<comment type="caution">
    <text evidence="2">The sequence shown here is derived from an EMBL/GenBank/DDBJ whole genome shotgun (WGS) entry which is preliminary data.</text>
</comment>
<evidence type="ECO:0000259" key="1">
    <source>
        <dbReference type="Pfam" id="PF00561"/>
    </source>
</evidence>
<dbReference type="PRINTS" id="PR00111">
    <property type="entry name" value="ABHYDROLASE"/>
</dbReference>
<name>A0ABT3IUD1_9BACT</name>
<dbReference type="InterPro" id="IPR052370">
    <property type="entry name" value="Meta-cleavage_hydrolase"/>
</dbReference>
<reference evidence="2 3" key="1">
    <citation type="submission" date="2022-10" db="EMBL/GenBank/DDBJ databases">
        <title>Chitinophaga nivalis PC15 sp. nov., isolated from Pyeongchang county, South Korea.</title>
        <authorList>
            <person name="Trinh H.N."/>
        </authorList>
    </citation>
    <scope>NUCLEOTIDE SEQUENCE [LARGE SCALE GENOMIC DNA]</scope>
    <source>
        <strain evidence="2 3">PC14</strain>
    </source>
</reference>
<evidence type="ECO:0000313" key="3">
    <source>
        <dbReference type="Proteomes" id="UP001207742"/>
    </source>
</evidence>
<dbReference type="RefSeq" id="WP_264734141.1">
    <property type="nucleotide sequence ID" value="NZ_JAPDNR010000001.1"/>
</dbReference>
<dbReference type="EMBL" id="JAPDNS010000002">
    <property type="protein sequence ID" value="MCW3487330.1"/>
    <property type="molecule type" value="Genomic_DNA"/>
</dbReference>
<keyword evidence="3" id="KW-1185">Reference proteome</keyword>
<proteinExistence type="predicted"/>
<sequence length="268" mass="29924">MLLLVSLFFLTFGRKDDTSKVAFKESVVQLSTHKLATYSIESNSKYLVVFESGLGDDHSVWKFKKVVKDISATMDVVVYDRAGYGKSTIDNTPRDINRLSIELASVVNKYAKDRKVILVGHSLGGMVIRDFAIKHPDIVAGVLFIDPSHENYNHPEQAVEDMIYNAFNSSKGADFGGTKEARELIEDAAYMAALPNMPNVPVVVLSSMKTDARHSAIDRQNWYNAHELFKNGVTDFTHVTTTKSGHYIMIDEPRLVIDNLNLLVAKLP</sequence>
<dbReference type="SUPFAM" id="SSF53474">
    <property type="entry name" value="alpha/beta-Hydrolases"/>
    <property type="match status" value="1"/>
</dbReference>
<dbReference type="PANTHER" id="PTHR43139">
    <property type="entry name" value="SI:DKEY-122A22.2"/>
    <property type="match status" value="1"/>
</dbReference>
<dbReference type="Pfam" id="PF00561">
    <property type="entry name" value="Abhydrolase_1"/>
    <property type="match status" value="1"/>
</dbReference>
<feature type="domain" description="AB hydrolase-1" evidence="1">
    <location>
        <begin position="47"/>
        <end position="257"/>
    </location>
</feature>